<protein>
    <recommendedName>
        <fullName evidence="1">Metalloprotease TldD/E C-terminal domain-containing protein</fullName>
    </recommendedName>
</protein>
<dbReference type="SUPFAM" id="SSF111283">
    <property type="entry name" value="Putative modulator of DNA gyrase, PmbA/TldD"/>
    <property type="match status" value="1"/>
</dbReference>
<sequence>EISITSSTYIENIRIINSEGTDISQKGTFYGIYGAVIYPGSASAIWRIFISKKFEKLPDDIVNEIIELYTLSSNVVETKGGKMKVMFMPNSMNALNWRIFSGTSSKSIYEKISPVAYKIGEKIFNEKITIYDNSLNDKYPGVRAFDDEGVECKPLTIIENGTLKSFYYDLNYATKLNAESTGHGYKVLPWGGEQITLKPIPTLAHMTIKPGKKSFSELVKSIDKGIIIEGALGAHSGNIPNGDYSVGVNPGLYVEDGEIIGRIKDAMIAGNIYETMKYVIDIGDTLHPSFIGLGNYNAWVPAILFDNISVATKY</sequence>
<dbReference type="InterPro" id="IPR047657">
    <property type="entry name" value="PmbA"/>
</dbReference>
<dbReference type="Pfam" id="PF19289">
    <property type="entry name" value="PmbA_TldD_3rd"/>
    <property type="match status" value="1"/>
</dbReference>
<accession>X1FPJ3</accession>
<feature type="domain" description="Metalloprotease TldD/E C-terminal" evidence="1">
    <location>
        <begin position="81"/>
        <end position="311"/>
    </location>
</feature>
<gene>
    <name evidence="2" type="ORF">S03H2_12487</name>
</gene>
<reference evidence="2" key="1">
    <citation type="journal article" date="2014" name="Front. Microbiol.">
        <title>High frequency of phylogenetically diverse reductive dehalogenase-homologous genes in deep subseafloor sedimentary metagenomes.</title>
        <authorList>
            <person name="Kawai M."/>
            <person name="Futagami T."/>
            <person name="Toyoda A."/>
            <person name="Takaki Y."/>
            <person name="Nishi S."/>
            <person name="Hori S."/>
            <person name="Arai W."/>
            <person name="Tsubouchi T."/>
            <person name="Morono Y."/>
            <person name="Uchiyama I."/>
            <person name="Ito T."/>
            <person name="Fujiyama A."/>
            <person name="Inagaki F."/>
            <person name="Takami H."/>
        </authorList>
    </citation>
    <scope>NUCLEOTIDE SEQUENCE</scope>
    <source>
        <strain evidence="2">Expedition CK06-06</strain>
    </source>
</reference>
<dbReference type="InterPro" id="IPR045569">
    <property type="entry name" value="Metalloprtase-TldD/E_C"/>
</dbReference>
<evidence type="ECO:0000259" key="1">
    <source>
        <dbReference type="Pfam" id="PF19289"/>
    </source>
</evidence>
<dbReference type="EMBL" id="BARU01006353">
    <property type="protein sequence ID" value="GAH46902.1"/>
    <property type="molecule type" value="Genomic_DNA"/>
</dbReference>
<feature type="non-terminal residue" evidence="2">
    <location>
        <position position="1"/>
    </location>
</feature>
<evidence type="ECO:0000313" key="2">
    <source>
        <dbReference type="EMBL" id="GAH46902.1"/>
    </source>
</evidence>
<proteinExistence type="predicted"/>
<dbReference type="PANTHER" id="PTHR43421">
    <property type="entry name" value="METALLOPROTEASE PMBA"/>
    <property type="match status" value="1"/>
</dbReference>
<comment type="caution">
    <text evidence="2">The sequence shown here is derived from an EMBL/GenBank/DDBJ whole genome shotgun (WGS) entry which is preliminary data.</text>
</comment>
<dbReference type="InterPro" id="IPR036059">
    <property type="entry name" value="TldD/PmbA_sf"/>
</dbReference>
<dbReference type="AlphaFoldDB" id="X1FPJ3"/>
<dbReference type="GO" id="GO:0005829">
    <property type="term" value="C:cytosol"/>
    <property type="evidence" value="ECO:0007669"/>
    <property type="project" value="TreeGrafter"/>
</dbReference>
<dbReference type="GO" id="GO:0008237">
    <property type="term" value="F:metallopeptidase activity"/>
    <property type="evidence" value="ECO:0007669"/>
    <property type="project" value="InterPro"/>
</dbReference>
<name>X1FPJ3_9ZZZZ</name>
<organism evidence="2">
    <name type="scientific">marine sediment metagenome</name>
    <dbReference type="NCBI Taxonomy" id="412755"/>
    <lineage>
        <taxon>unclassified sequences</taxon>
        <taxon>metagenomes</taxon>
        <taxon>ecological metagenomes</taxon>
    </lineage>
</organism>
<dbReference type="PANTHER" id="PTHR43421:SF1">
    <property type="entry name" value="METALLOPROTEASE PMBA"/>
    <property type="match status" value="1"/>
</dbReference>
<dbReference type="GO" id="GO:0006508">
    <property type="term" value="P:proteolysis"/>
    <property type="evidence" value="ECO:0007669"/>
    <property type="project" value="InterPro"/>
</dbReference>